<reference evidence="1 2" key="1">
    <citation type="journal article" date="2018" name="Aquat. Microb. Ecol.">
        <title>Gammaproteobacterial methanotrophs dominate.</title>
        <authorList>
            <person name="Rissanen A.J."/>
            <person name="Saarenheimo J."/>
            <person name="Tiirola M."/>
            <person name="Peura S."/>
            <person name="Aalto S.L."/>
            <person name="Karvinen A."/>
            <person name="Nykanen H."/>
        </authorList>
    </citation>
    <scope>NUCLEOTIDE SEQUENCE [LARGE SCALE GENOMIC DNA]</scope>
    <source>
        <strain evidence="1">AMbin10</strain>
    </source>
</reference>
<dbReference type="AlphaFoldDB" id="A0A2W4R223"/>
<evidence type="ECO:0000313" key="2">
    <source>
        <dbReference type="Proteomes" id="UP000249396"/>
    </source>
</evidence>
<protein>
    <submittedName>
        <fullName evidence="1">Uncharacterized protein</fullName>
    </submittedName>
</protein>
<sequence length="225" mass="25393">MSIFVIVIVALFLGLLVAFALLLGGYWEVPEQILEKIIALTGKRPDPHVKFRAWVESDLVEIQPLQAWLLSLHEAGFQALTERVVSFCADLNIQLSWLVERQIDVAPALRQATKTIVVDYLEVCWQAIRHQGDVALFSKYHKLVSNPSDTRYRDVRRKLFTRLTALGLAEPLPAYELIMASELQRQTLAANAIRKAAAKDWDGFARIFNELLENDAANKPATQAI</sequence>
<dbReference type="EMBL" id="QJPH01000360">
    <property type="protein sequence ID" value="PZN76349.1"/>
    <property type="molecule type" value="Genomic_DNA"/>
</dbReference>
<accession>A0A2W4R223</accession>
<proteinExistence type="predicted"/>
<organism evidence="1 2">
    <name type="scientific">Candidatus Methylumidiphilus alinenensis</name>
    <dbReference type="NCBI Taxonomy" id="2202197"/>
    <lineage>
        <taxon>Bacteria</taxon>
        <taxon>Pseudomonadati</taxon>
        <taxon>Pseudomonadota</taxon>
        <taxon>Gammaproteobacteria</taxon>
        <taxon>Methylococcales</taxon>
        <taxon>Candidatus Methylumidiphilus</taxon>
    </lineage>
</organism>
<evidence type="ECO:0000313" key="1">
    <source>
        <dbReference type="EMBL" id="PZN76349.1"/>
    </source>
</evidence>
<dbReference type="Proteomes" id="UP000249396">
    <property type="component" value="Unassembled WGS sequence"/>
</dbReference>
<name>A0A2W4R223_9GAMM</name>
<comment type="caution">
    <text evidence="1">The sequence shown here is derived from an EMBL/GenBank/DDBJ whole genome shotgun (WGS) entry which is preliminary data.</text>
</comment>
<gene>
    <name evidence="1" type="ORF">DM484_16715</name>
</gene>